<name>A0A0M9VJQ7_9FLAO</name>
<reference evidence="2 3" key="1">
    <citation type="submission" date="2015-08" db="EMBL/GenBank/DDBJ databases">
        <title>Whole genome sequence of Flavobacterium akiainvivens IK-1T, from decaying Wikstroemia oahuensis, an endemic Hawaiian shrub.</title>
        <authorList>
            <person name="Wan X."/>
            <person name="Hou S."/>
            <person name="Saito J."/>
            <person name="Donachie S."/>
        </authorList>
    </citation>
    <scope>NUCLEOTIDE SEQUENCE [LARGE SCALE GENOMIC DNA]</scope>
    <source>
        <strain evidence="2 3">IK-1</strain>
    </source>
</reference>
<dbReference type="Gene3D" id="3.40.50.2000">
    <property type="entry name" value="Glycogen Phosphorylase B"/>
    <property type="match status" value="1"/>
</dbReference>
<sequence>MNILLVGEYSRLHNSLKEGLTALGHTVVLVGDGDGFKQYPSDYSYEAKWVSKGLQNKLRQAVYRLTKFDLATIERGIRFNRLLKNLKGFDVVQLINEAPVKTTPGFELKILKKLLAQNNKSFMLCCGIDYFTLQFMLNGGFRYSILDPLLQNPSLKKYYSYVNTYNTAGHKKLYGFLVKNIKGVIASDMDYYLPYLGRPEFLGLIANPINLTPLPYIPLSTSGKIIIFLGINRWTYYPKGIVFFEEALQIIKEKYAERVEIIIAENVPYATYINLYNTAHIVLDQVYAYDQGYNALEAMAKGKVVFTGAEKEFNEYYNLTRPVAINALPNAQAIAGELSHLIENPAEITAISLRARAFIEKEHNYINIAGKYIDAWSKDL</sequence>
<evidence type="ECO:0000313" key="2">
    <source>
        <dbReference type="EMBL" id="KOS08026.1"/>
    </source>
</evidence>
<evidence type="ECO:0000313" key="3">
    <source>
        <dbReference type="Proteomes" id="UP000037755"/>
    </source>
</evidence>
<dbReference type="EMBL" id="LIYD01000005">
    <property type="protein sequence ID" value="KOS08026.1"/>
    <property type="molecule type" value="Genomic_DNA"/>
</dbReference>
<organism evidence="2 3">
    <name type="scientific">Flavobacterium akiainvivens</name>
    <dbReference type="NCBI Taxonomy" id="1202724"/>
    <lineage>
        <taxon>Bacteria</taxon>
        <taxon>Pseudomonadati</taxon>
        <taxon>Bacteroidota</taxon>
        <taxon>Flavobacteriia</taxon>
        <taxon>Flavobacteriales</taxon>
        <taxon>Flavobacteriaceae</taxon>
        <taxon>Flavobacterium</taxon>
    </lineage>
</organism>
<dbReference type="AlphaFoldDB" id="A0A0M9VJQ7"/>
<gene>
    <name evidence="2" type="ORF">AM493_19705</name>
</gene>
<dbReference type="InterPro" id="IPR055259">
    <property type="entry name" value="YkvP/CgeB_Glyco_trans-like"/>
</dbReference>
<dbReference type="RefSeq" id="WP_054409785.1">
    <property type="nucleotide sequence ID" value="NZ_FOYA01000010.1"/>
</dbReference>
<dbReference type="Pfam" id="PF13524">
    <property type="entry name" value="Glyco_trans_1_2"/>
    <property type="match status" value="1"/>
</dbReference>
<feature type="domain" description="Spore protein YkvP/CgeB glycosyl transferase-like" evidence="1">
    <location>
        <begin position="260"/>
        <end position="372"/>
    </location>
</feature>
<dbReference type="STRING" id="1202724.AM493_19705"/>
<evidence type="ECO:0000259" key="1">
    <source>
        <dbReference type="Pfam" id="PF13524"/>
    </source>
</evidence>
<dbReference type="Proteomes" id="UP000037755">
    <property type="component" value="Unassembled WGS sequence"/>
</dbReference>
<protein>
    <submittedName>
        <fullName evidence="2">Glycosyl transferase family 1</fullName>
    </submittedName>
</protein>
<dbReference type="SUPFAM" id="SSF53756">
    <property type="entry name" value="UDP-Glycosyltransferase/glycogen phosphorylase"/>
    <property type="match status" value="1"/>
</dbReference>
<accession>A0A0M9VJQ7</accession>
<keyword evidence="2" id="KW-0808">Transferase</keyword>
<keyword evidence="3" id="KW-1185">Reference proteome</keyword>
<dbReference type="GO" id="GO:0016740">
    <property type="term" value="F:transferase activity"/>
    <property type="evidence" value="ECO:0007669"/>
    <property type="project" value="UniProtKB-KW"/>
</dbReference>
<proteinExistence type="predicted"/>
<comment type="caution">
    <text evidence="2">The sequence shown here is derived from an EMBL/GenBank/DDBJ whole genome shotgun (WGS) entry which is preliminary data.</text>
</comment>
<dbReference type="PATRIC" id="fig|1202724.3.peg.4082"/>
<dbReference type="OrthoDB" id="6638088at2"/>